<evidence type="ECO:0000256" key="1">
    <source>
        <dbReference type="ARBA" id="ARBA00007362"/>
    </source>
</evidence>
<keyword evidence="2" id="KW-0812">Transmembrane</keyword>
<dbReference type="InterPro" id="IPR000620">
    <property type="entry name" value="EamA_dom"/>
</dbReference>
<protein>
    <submittedName>
        <fullName evidence="4">DMT family transporter</fullName>
    </submittedName>
</protein>
<proteinExistence type="inferred from homology"/>
<organism evidence="4 5">
    <name type="scientific">Sinanaerobacter chloroacetimidivorans</name>
    <dbReference type="NCBI Taxonomy" id="2818044"/>
    <lineage>
        <taxon>Bacteria</taxon>
        <taxon>Bacillati</taxon>
        <taxon>Bacillota</taxon>
        <taxon>Clostridia</taxon>
        <taxon>Peptostreptococcales</taxon>
        <taxon>Anaerovoracaceae</taxon>
        <taxon>Sinanaerobacter</taxon>
    </lineage>
</organism>
<dbReference type="Pfam" id="PF00892">
    <property type="entry name" value="EamA"/>
    <property type="match status" value="2"/>
</dbReference>
<evidence type="ECO:0000259" key="3">
    <source>
        <dbReference type="Pfam" id="PF00892"/>
    </source>
</evidence>
<keyword evidence="2" id="KW-1133">Transmembrane helix</keyword>
<dbReference type="PANTHER" id="PTHR22911">
    <property type="entry name" value="ACYL-MALONYL CONDENSING ENZYME-RELATED"/>
    <property type="match status" value="1"/>
</dbReference>
<feature type="domain" description="EamA" evidence="3">
    <location>
        <begin position="151"/>
        <end position="283"/>
    </location>
</feature>
<feature type="transmembrane region" description="Helical" evidence="2">
    <location>
        <begin position="68"/>
        <end position="88"/>
    </location>
</feature>
<dbReference type="EMBL" id="JAGSND010000022">
    <property type="protein sequence ID" value="MBR0600211.1"/>
    <property type="molecule type" value="Genomic_DNA"/>
</dbReference>
<feature type="transmembrane region" description="Helical" evidence="2">
    <location>
        <begin position="94"/>
        <end position="117"/>
    </location>
</feature>
<keyword evidence="2" id="KW-0472">Membrane</keyword>
<accession>A0A8J7W747</accession>
<evidence type="ECO:0000313" key="5">
    <source>
        <dbReference type="Proteomes" id="UP000675664"/>
    </source>
</evidence>
<sequence length="292" mass="32007">MNIFERNAKKVVVAGVLSASTSAIFIRLINASSIAVGFYRLTYALPFFTLAVIFWHKKELLSITRRQLMGCILAGLFLSAHFFTWFTSIENTTVASAVVICSTHPIIILAITALVLREKTNLKAVAGVLIALLGAAIITGGDYSFSGNAIYGDIMAFLGAIFLALYFLAGRRLRKNINATVYVFLVFSVSWVVFTIGMFATKTPFTGYSSMDYGYLFAMAIVCQIGAHAVFNWCLGHVTPLYISTIENGEAIFASAMAVIFFGEIPTLWQLVGGIITICGLLYYNYHEAKLE</sequence>
<feature type="transmembrane region" description="Helical" evidence="2">
    <location>
        <begin position="37"/>
        <end position="56"/>
    </location>
</feature>
<dbReference type="Proteomes" id="UP000675664">
    <property type="component" value="Unassembled WGS sequence"/>
</dbReference>
<dbReference type="AlphaFoldDB" id="A0A8J7W747"/>
<dbReference type="SUPFAM" id="SSF103481">
    <property type="entry name" value="Multidrug resistance efflux transporter EmrE"/>
    <property type="match status" value="2"/>
</dbReference>
<feature type="transmembrane region" description="Helical" evidence="2">
    <location>
        <begin position="12"/>
        <end position="31"/>
    </location>
</feature>
<feature type="domain" description="EamA" evidence="3">
    <location>
        <begin position="12"/>
        <end position="139"/>
    </location>
</feature>
<reference evidence="4" key="2">
    <citation type="submission" date="2021-04" db="EMBL/GenBank/DDBJ databases">
        <authorList>
            <person name="Liu J."/>
        </authorList>
    </citation>
    <scope>NUCLEOTIDE SEQUENCE</scope>
    <source>
        <strain evidence="4">BAD-6</strain>
    </source>
</reference>
<evidence type="ECO:0000313" key="4">
    <source>
        <dbReference type="EMBL" id="MBR0600211.1"/>
    </source>
</evidence>
<dbReference type="InterPro" id="IPR037185">
    <property type="entry name" value="EmrE-like"/>
</dbReference>
<dbReference type="RefSeq" id="WP_227020325.1">
    <property type="nucleotide sequence ID" value="NZ_JAGSND010000022.1"/>
</dbReference>
<feature type="transmembrane region" description="Helical" evidence="2">
    <location>
        <begin position="241"/>
        <end position="262"/>
    </location>
</feature>
<reference evidence="4" key="1">
    <citation type="submission" date="2021-04" db="EMBL/GenBank/DDBJ databases">
        <title>Sinoanaerobacter chloroacetimidivorans sp. nov., an obligate anaerobic bacterium isolated from anaerobic sludge.</title>
        <authorList>
            <person name="Bao Y."/>
        </authorList>
    </citation>
    <scope>NUCLEOTIDE SEQUENCE</scope>
    <source>
        <strain evidence="4">BAD-6</strain>
    </source>
</reference>
<name>A0A8J7W747_9FIRM</name>
<feature type="transmembrane region" description="Helical" evidence="2">
    <location>
        <begin position="149"/>
        <end position="169"/>
    </location>
</feature>
<gene>
    <name evidence="4" type="ORF">KCX82_20200</name>
</gene>
<keyword evidence="5" id="KW-1185">Reference proteome</keyword>
<dbReference type="GO" id="GO:0016020">
    <property type="term" value="C:membrane"/>
    <property type="evidence" value="ECO:0007669"/>
    <property type="project" value="InterPro"/>
</dbReference>
<dbReference type="PANTHER" id="PTHR22911:SF76">
    <property type="entry name" value="EAMA DOMAIN-CONTAINING PROTEIN"/>
    <property type="match status" value="1"/>
</dbReference>
<feature type="transmembrane region" description="Helical" evidence="2">
    <location>
        <begin position="268"/>
        <end position="286"/>
    </location>
</feature>
<feature type="transmembrane region" description="Helical" evidence="2">
    <location>
        <begin position="213"/>
        <end position="234"/>
    </location>
</feature>
<feature type="transmembrane region" description="Helical" evidence="2">
    <location>
        <begin position="124"/>
        <end position="143"/>
    </location>
</feature>
<comment type="similarity">
    <text evidence="1">Belongs to the EamA transporter family.</text>
</comment>
<feature type="transmembrane region" description="Helical" evidence="2">
    <location>
        <begin position="181"/>
        <end position="201"/>
    </location>
</feature>
<comment type="caution">
    <text evidence="4">The sequence shown here is derived from an EMBL/GenBank/DDBJ whole genome shotgun (WGS) entry which is preliminary data.</text>
</comment>
<evidence type="ECO:0000256" key="2">
    <source>
        <dbReference type="SAM" id="Phobius"/>
    </source>
</evidence>